<dbReference type="PROSITE" id="PS51257">
    <property type="entry name" value="PROKAR_LIPOPROTEIN"/>
    <property type="match status" value="1"/>
</dbReference>
<name>A1WDU4_VEREI</name>
<dbReference type="STRING" id="391735.Veis_0008"/>
<protein>
    <submittedName>
        <fullName evidence="2">Uncharacterized protein</fullName>
    </submittedName>
</protein>
<dbReference type="EMBL" id="CP000542">
    <property type="protein sequence ID" value="ABM55801.1"/>
    <property type="molecule type" value="Genomic_DNA"/>
</dbReference>
<gene>
    <name evidence="2" type="ordered locus">Veis_0008</name>
</gene>
<keyword evidence="3" id="KW-1185">Reference proteome</keyword>
<sequence length="293" mass="30137">MAHKVCSNCAATATAMTSGCLPAMPGMPMGQVTCANSCGLKPRPRRRLENAAHLGWLPISPMKRKSCCAHWRRRQAATSSRSSAWQKLMISTREPAASAGTAPCTGSECSQTAPGGGSGAKMPSRLSIQVSANGKGASTRASACPTCPAPNSATGCKRGARRRASPGASTALRRSKPRCTTPPQHCPKDGPSAQRIGPASAPCARRRRASVIACHSRCPPPMLPTSRSANTAIQAPGSRGAEPRVEATVTRQAGPAAKPSSSTRKFPSAIFAIPSPSFAVPSPSPGPPATGPW</sequence>
<feature type="region of interest" description="Disordered" evidence="1">
    <location>
        <begin position="97"/>
        <end position="123"/>
    </location>
</feature>
<evidence type="ECO:0000313" key="3">
    <source>
        <dbReference type="Proteomes" id="UP000000374"/>
    </source>
</evidence>
<accession>A1WDU4</accession>
<dbReference type="KEGG" id="vei:Veis_0008"/>
<evidence type="ECO:0000256" key="1">
    <source>
        <dbReference type="SAM" id="MobiDB-lite"/>
    </source>
</evidence>
<reference evidence="3" key="1">
    <citation type="submission" date="2006-12" db="EMBL/GenBank/DDBJ databases">
        <title>Complete sequence of chromosome 1 of Verminephrobacter eiseniae EF01-2.</title>
        <authorList>
            <person name="Copeland A."/>
            <person name="Lucas S."/>
            <person name="Lapidus A."/>
            <person name="Barry K."/>
            <person name="Detter J.C."/>
            <person name="Glavina del Rio T."/>
            <person name="Dalin E."/>
            <person name="Tice H."/>
            <person name="Pitluck S."/>
            <person name="Chertkov O."/>
            <person name="Brettin T."/>
            <person name="Bruce D."/>
            <person name="Han C."/>
            <person name="Tapia R."/>
            <person name="Gilna P."/>
            <person name="Schmutz J."/>
            <person name="Larimer F."/>
            <person name="Land M."/>
            <person name="Hauser L."/>
            <person name="Kyrpides N."/>
            <person name="Kim E."/>
            <person name="Stahl D."/>
            <person name="Richardson P."/>
        </authorList>
    </citation>
    <scope>NUCLEOTIDE SEQUENCE [LARGE SCALE GENOMIC DNA]</scope>
    <source>
        <strain evidence="3">EF01-2</strain>
    </source>
</reference>
<dbReference type="Proteomes" id="UP000000374">
    <property type="component" value="Chromosome"/>
</dbReference>
<organism evidence="2 3">
    <name type="scientific">Verminephrobacter eiseniae (strain EF01-2)</name>
    <dbReference type="NCBI Taxonomy" id="391735"/>
    <lineage>
        <taxon>Bacteria</taxon>
        <taxon>Pseudomonadati</taxon>
        <taxon>Pseudomonadota</taxon>
        <taxon>Betaproteobacteria</taxon>
        <taxon>Burkholderiales</taxon>
        <taxon>Comamonadaceae</taxon>
        <taxon>Verminephrobacter</taxon>
    </lineage>
</organism>
<feature type="region of interest" description="Disordered" evidence="1">
    <location>
        <begin position="222"/>
        <end position="265"/>
    </location>
</feature>
<proteinExistence type="predicted"/>
<dbReference type="HOGENOM" id="CLU_949785_0_0_4"/>
<evidence type="ECO:0000313" key="2">
    <source>
        <dbReference type="EMBL" id="ABM55801.1"/>
    </source>
</evidence>
<dbReference type="AlphaFoldDB" id="A1WDU4"/>
<feature type="region of interest" description="Disordered" evidence="1">
    <location>
        <begin position="150"/>
        <end position="202"/>
    </location>
</feature>